<reference evidence="1 2" key="1">
    <citation type="submission" date="2024-02" db="EMBL/GenBank/DDBJ databases">
        <title>De novo assembly and annotation of 12 fungi associated with fruit tree decline syndrome in Ontario, Canada.</title>
        <authorList>
            <person name="Sulman M."/>
            <person name="Ellouze W."/>
            <person name="Ilyukhin E."/>
        </authorList>
    </citation>
    <scope>NUCLEOTIDE SEQUENCE [LARGE SCALE GENOMIC DNA]</scope>
    <source>
        <strain evidence="1 2">M169</strain>
    </source>
</reference>
<sequence>MAAAWAAEQLASVPKWFSDEDAFSEHQAHVHKQEGNLSIAVIQNLLDGKIDQKTAAADIAAVCEERITKNGDIMAPEGVWRVFCSAVAHFAHENTICDRLIQLLVELSKIDVLGANGVPIASSMHSDTFWRQLPGFSLSFRDEMTGIQATGALSEDESRYSEAKRRFRNGNLFQAKWLSQVGQDGPVREYGSALNIALWNLRAALEVKTEASPMGLQRVDIYVPGSAQWFLYAGEIIFQLCKDNVRNEGQKVVEPPFWDEGISGYEYAGNDGFNLERWSFWKASLDRTRQLQGVEADVLEVAEKALAKMEEIEKTAKSQASGGT</sequence>
<comment type="caution">
    <text evidence="1">The sequence shown here is derived from an EMBL/GenBank/DDBJ whole genome shotgun (WGS) entry which is preliminary data.</text>
</comment>
<gene>
    <name evidence="1" type="ORF">SLS63_008787</name>
</gene>
<name>A0ABR1P1V2_DIAER</name>
<protein>
    <submittedName>
        <fullName evidence="1">Uncharacterized protein</fullName>
    </submittedName>
</protein>
<keyword evidence="2" id="KW-1185">Reference proteome</keyword>
<evidence type="ECO:0000313" key="2">
    <source>
        <dbReference type="Proteomes" id="UP001430848"/>
    </source>
</evidence>
<accession>A0ABR1P1V2</accession>
<evidence type="ECO:0000313" key="1">
    <source>
        <dbReference type="EMBL" id="KAK7723493.1"/>
    </source>
</evidence>
<dbReference type="EMBL" id="JAKNSF020000059">
    <property type="protein sequence ID" value="KAK7723493.1"/>
    <property type="molecule type" value="Genomic_DNA"/>
</dbReference>
<dbReference type="InterPro" id="IPR022085">
    <property type="entry name" value="OpdG"/>
</dbReference>
<dbReference type="Pfam" id="PF12311">
    <property type="entry name" value="DUF3632"/>
    <property type="match status" value="1"/>
</dbReference>
<dbReference type="Proteomes" id="UP001430848">
    <property type="component" value="Unassembled WGS sequence"/>
</dbReference>
<proteinExistence type="predicted"/>
<dbReference type="PANTHER" id="PTHR38797:SF4">
    <property type="entry name" value="NUCLEAR PORE COMPLEX PROTEIN NUP85"/>
    <property type="match status" value="1"/>
</dbReference>
<dbReference type="InterPro" id="IPR053204">
    <property type="entry name" value="Oxopyrrolidines_Biosynth-assoc"/>
</dbReference>
<dbReference type="PANTHER" id="PTHR38797">
    <property type="entry name" value="NUCLEAR PORE COMPLEX PROTEIN NUP85-RELATED"/>
    <property type="match status" value="1"/>
</dbReference>
<organism evidence="1 2">
    <name type="scientific">Diaporthe eres</name>
    <name type="common">Phomopsis oblonga</name>
    <dbReference type="NCBI Taxonomy" id="83184"/>
    <lineage>
        <taxon>Eukaryota</taxon>
        <taxon>Fungi</taxon>
        <taxon>Dikarya</taxon>
        <taxon>Ascomycota</taxon>
        <taxon>Pezizomycotina</taxon>
        <taxon>Sordariomycetes</taxon>
        <taxon>Sordariomycetidae</taxon>
        <taxon>Diaporthales</taxon>
        <taxon>Diaporthaceae</taxon>
        <taxon>Diaporthe</taxon>
        <taxon>Diaporthe eres species complex</taxon>
    </lineage>
</organism>